<dbReference type="InterPro" id="IPR027370">
    <property type="entry name" value="Znf-RING_euk"/>
</dbReference>
<dbReference type="PROSITE" id="PS00518">
    <property type="entry name" value="ZF_RING_1"/>
    <property type="match status" value="1"/>
</dbReference>
<evidence type="ECO:0000256" key="3">
    <source>
        <dbReference type="ARBA" id="ARBA00022833"/>
    </source>
</evidence>
<dbReference type="InterPro" id="IPR017907">
    <property type="entry name" value="Znf_RING_CS"/>
</dbReference>
<dbReference type="GO" id="GO:0008270">
    <property type="term" value="F:zinc ion binding"/>
    <property type="evidence" value="ECO:0007669"/>
    <property type="project" value="UniProtKB-KW"/>
</dbReference>
<proteinExistence type="predicted"/>
<evidence type="ECO:0000259" key="6">
    <source>
        <dbReference type="PROSITE" id="PS50089"/>
    </source>
</evidence>
<keyword evidence="8" id="KW-1185">Reference proteome</keyword>
<dbReference type="EnsemblMetazoa" id="ACHR003435-RA">
    <property type="protein sequence ID" value="ACHR003435-PA"/>
    <property type="gene ID" value="ACHR003435"/>
</dbReference>
<feature type="domain" description="RING-type" evidence="6">
    <location>
        <begin position="310"/>
        <end position="348"/>
    </location>
</feature>
<evidence type="ECO:0000256" key="5">
    <source>
        <dbReference type="SAM" id="MobiDB-lite"/>
    </source>
</evidence>
<dbReference type="PANTHER" id="PTHR23041">
    <property type="entry name" value="RING FINGER DOMAIN-CONTAINING"/>
    <property type="match status" value="1"/>
</dbReference>
<reference evidence="8" key="1">
    <citation type="submission" date="2013-03" db="EMBL/GenBank/DDBJ databases">
        <title>The Genome Sequence of Anopheles christyi ACHKN1017.</title>
        <authorList>
            <consortium name="The Broad Institute Genomics Platform"/>
            <person name="Neafsey D.E."/>
            <person name="Besansky N."/>
            <person name="Walker B."/>
            <person name="Young S.K."/>
            <person name="Zeng Q."/>
            <person name="Gargeya S."/>
            <person name="Fitzgerald M."/>
            <person name="Haas B."/>
            <person name="Abouelleil A."/>
            <person name="Allen A.W."/>
            <person name="Alvarado L."/>
            <person name="Arachchi H.M."/>
            <person name="Berlin A.M."/>
            <person name="Chapman S.B."/>
            <person name="Gainer-Dewar J."/>
            <person name="Goldberg J."/>
            <person name="Griggs A."/>
            <person name="Gujja S."/>
            <person name="Hansen M."/>
            <person name="Howarth C."/>
            <person name="Imamovic A."/>
            <person name="Ireland A."/>
            <person name="Larimer J."/>
            <person name="McCowan C."/>
            <person name="Murphy C."/>
            <person name="Pearson M."/>
            <person name="Poon T.W."/>
            <person name="Priest M."/>
            <person name="Roberts A."/>
            <person name="Saif S."/>
            <person name="Shea T."/>
            <person name="Sisk P."/>
            <person name="Sykes S."/>
            <person name="Wortman J."/>
            <person name="Nusbaum C."/>
            <person name="Birren B."/>
        </authorList>
    </citation>
    <scope>NUCLEOTIDE SEQUENCE [LARGE SCALE GENOMIC DNA]</scope>
    <source>
        <strain evidence="8">ACHKN1017</strain>
    </source>
</reference>
<dbReference type="SMART" id="SM00184">
    <property type="entry name" value="RING"/>
    <property type="match status" value="1"/>
</dbReference>
<dbReference type="PROSITE" id="PS50089">
    <property type="entry name" value="ZF_RING_2"/>
    <property type="match status" value="1"/>
</dbReference>
<organism evidence="7 8">
    <name type="scientific">Anopheles christyi</name>
    <dbReference type="NCBI Taxonomy" id="43041"/>
    <lineage>
        <taxon>Eukaryota</taxon>
        <taxon>Metazoa</taxon>
        <taxon>Ecdysozoa</taxon>
        <taxon>Arthropoda</taxon>
        <taxon>Hexapoda</taxon>
        <taxon>Insecta</taxon>
        <taxon>Pterygota</taxon>
        <taxon>Neoptera</taxon>
        <taxon>Endopterygota</taxon>
        <taxon>Diptera</taxon>
        <taxon>Nematocera</taxon>
        <taxon>Culicoidea</taxon>
        <taxon>Culicidae</taxon>
        <taxon>Anophelinae</taxon>
        <taxon>Anopheles</taxon>
    </lineage>
</organism>
<dbReference type="VEuPathDB" id="VectorBase:ACHR003435"/>
<dbReference type="GO" id="GO:0045944">
    <property type="term" value="P:positive regulation of transcription by RNA polymerase II"/>
    <property type="evidence" value="ECO:0007669"/>
    <property type="project" value="TreeGrafter"/>
</dbReference>
<sequence length="360" mass="39589">MAQLKSEPIEDTIDEIDTSMQHLIEEADMYLSSIQNRRSSVNSNSISFDGASSTRESIDYNISHIEEANDLEEPNRTIPPVSVVDRNRNNSSSSSTEDAGSDSTVLYSHEETMPSTPMSSPIVIGDDFPIPEIIILDPSTVGRAPPRRRRQNLCVRTTRRGNVNTSIIDLSHLPSPEQQGQAPVVVISSDEEDDAANQPPVRRMNTSQSPTNMVGIHCGRVSILIGSPYNYNGSNRNSIERSNRNGRDSFNSNIRQQRIEHNYTRGPVELASVMQSLPPPLPLAAVAASLASPRRPSNATGIAPSKDIICPICYETLADRPALSTICGHLFCADCIKRAQQLTKQCPMYSQKEQPVAMFD</sequence>
<dbReference type="Pfam" id="PF13445">
    <property type="entry name" value="zf-RING_UBOX"/>
    <property type="match status" value="1"/>
</dbReference>
<dbReference type="STRING" id="43041.A0A182JY53"/>
<dbReference type="Proteomes" id="UP000075881">
    <property type="component" value="Unassembled WGS sequence"/>
</dbReference>
<reference evidence="7" key="2">
    <citation type="submission" date="2020-05" db="UniProtKB">
        <authorList>
            <consortium name="EnsemblMetazoa"/>
        </authorList>
    </citation>
    <scope>IDENTIFICATION</scope>
    <source>
        <strain evidence="7">ACHKN1017</strain>
    </source>
</reference>
<evidence type="ECO:0000313" key="7">
    <source>
        <dbReference type="EnsemblMetazoa" id="ACHR003435-PA"/>
    </source>
</evidence>
<dbReference type="PANTHER" id="PTHR23041:SF78">
    <property type="entry name" value="E3 UBIQUITIN-PROTEIN LIGASE RNF4"/>
    <property type="match status" value="1"/>
</dbReference>
<dbReference type="InterPro" id="IPR001841">
    <property type="entry name" value="Znf_RING"/>
</dbReference>
<feature type="compositionally biased region" description="Low complexity" evidence="5">
    <location>
        <begin position="81"/>
        <end position="95"/>
    </location>
</feature>
<dbReference type="AlphaFoldDB" id="A0A182JY53"/>
<dbReference type="InterPro" id="IPR013083">
    <property type="entry name" value="Znf_RING/FYVE/PHD"/>
</dbReference>
<evidence type="ECO:0000256" key="4">
    <source>
        <dbReference type="PROSITE-ProRule" id="PRU00175"/>
    </source>
</evidence>
<evidence type="ECO:0000256" key="2">
    <source>
        <dbReference type="ARBA" id="ARBA00022771"/>
    </source>
</evidence>
<name>A0A182JY53_9DIPT</name>
<feature type="compositionally biased region" description="Basic and acidic residues" evidence="5">
    <location>
        <begin position="238"/>
        <end position="247"/>
    </location>
</feature>
<evidence type="ECO:0000256" key="1">
    <source>
        <dbReference type="ARBA" id="ARBA00022723"/>
    </source>
</evidence>
<evidence type="ECO:0000313" key="8">
    <source>
        <dbReference type="Proteomes" id="UP000075881"/>
    </source>
</evidence>
<accession>A0A182JY53</accession>
<keyword evidence="3" id="KW-0862">Zinc</keyword>
<protein>
    <recommendedName>
        <fullName evidence="6">RING-type domain-containing protein</fullName>
    </recommendedName>
</protein>
<dbReference type="SUPFAM" id="SSF57850">
    <property type="entry name" value="RING/U-box"/>
    <property type="match status" value="1"/>
</dbReference>
<feature type="region of interest" description="Disordered" evidence="5">
    <location>
        <begin position="234"/>
        <end position="253"/>
    </location>
</feature>
<feature type="region of interest" description="Disordered" evidence="5">
    <location>
        <begin position="69"/>
        <end position="103"/>
    </location>
</feature>
<keyword evidence="2 4" id="KW-0863">Zinc-finger</keyword>
<dbReference type="Gene3D" id="3.30.40.10">
    <property type="entry name" value="Zinc/RING finger domain, C3HC4 (zinc finger)"/>
    <property type="match status" value="1"/>
</dbReference>
<dbReference type="InterPro" id="IPR047134">
    <property type="entry name" value="RNF4"/>
</dbReference>
<keyword evidence="1" id="KW-0479">Metal-binding</keyword>